<keyword evidence="1" id="KW-0812">Transmembrane</keyword>
<dbReference type="AlphaFoldDB" id="A0A0F9MYQ1"/>
<feature type="transmembrane region" description="Helical" evidence="1">
    <location>
        <begin position="12"/>
        <end position="31"/>
    </location>
</feature>
<sequence length="33" mass="3977">MPAWFKEVWFQVLLWGVSINVLFVIFAWPLVHC</sequence>
<keyword evidence="1" id="KW-0472">Membrane</keyword>
<comment type="caution">
    <text evidence="2">The sequence shown here is derived from an EMBL/GenBank/DDBJ whole genome shotgun (WGS) entry which is preliminary data.</text>
</comment>
<reference evidence="2" key="1">
    <citation type="journal article" date="2015" name="Nature">
        <title>Complex archaea that bridge the gap between prokaryotes and eukaryotes.</title>
        <authorList>
            <person name="Spang A."/>
            <person name="Saw J.H."/>
            <person name="Jorgensen S.L."/>
            <person name="Zaremba-Niedzwiedzka K."/>
            <person name="Martijn J."/>
            <person name="Lind A.E."/>
            <person name="van Eijk R."/>
            <person name="Schleper C."/>
            <person name="Guy L."/>
            <person name="Ettema T.J."/>
        </authorList>
    </citation>
    <scope>NUCLEOTIDE SEQUENCE</scope>
</reference>
<keyword evidence="1" id="KW-1133">Transmembrane helix</keyword>
<gene>
    <name evidence="2" type="ORF">LCGC14_1016270</name>
</gene>
<protein>
    <submittedName>
        <fullName evidence="2">Uncharacterized protein</fullName>
    </submittedName>
</protein>
<accession>A0A0F9MYQ1</accession>
<proteinExistence type="predicted"/>
<evidence type="ECO:0000313" key="2">
    <source>
        <dbReference type="EMBL" id="KKN12460.1"/>
    </source>
</evidence>
<dbReference type="EMBL" id="LAZR01004030">
    <property type="protein sequence ID" value="KKN12460.1"/>
    <property type="molecule type" value="Genomic_DNA"/>
</dbReference>
<evidence type="ECO:0000256" key="1">
    <source>
        <dbReference type="SAM" id="Phobius"/>
    </source>
</evidence>
<name>A0A0F9MYQ1_9ZZZZ</name>
<organism evidence="2">
    <name type="scientific">marine sediment metagenome</name>
    <dbReference type="NCBI Taxonomy" id="412755"/>
    <lineage>
        <taxon>unclassified sequences</taxon>
        <taxon>metagenomes</taxon>
        <taxon>ecological metagenomes</taxon>
    </lineage>
</organism>